<comment type="caution">
    <text evidence="2">The sequence shown here is derived from an EMBL/GenBank/DDBJ whole genome shotgun (WGS) entry which is preliminary data.</text>
</comment>
<feature type="domain" description="AB hydrolase-1" evidence="1">
    <location>
        <begin position="75"/>
        <end position="216"/>
    </location>
</feature>
<dbReference type="PANTHER" id="PTHR43798">
    <property type="entry name" value="MONOACYLGLYCEROL LIPASE"/>
    <property type="match status" value="1"/>
</dbReference>
<dbReference type="InterPro" id="IPR029058">
    <property type="entry name" value="AB_hydrolase_fold"/>
</dbReference>
<dbReference type="GO" id="GO:0016020">
    <property type="term" value="C:membrane"/>
    <property type="evidence" value="ECO:0007669"/>
    <property type="project" value="TreeGrafter"/>
</dbReference>
<evidence type="ECO:0000259" key="1">
    <source>
        <dbReference type="Pfam" id="PF12697"/>
    </source>
</evidence>
<evidence type="ECO:0000313" key="3">
    <source>
        <dbReference type="Proteomes" id="UP001319200"/>
    </source>
</evidence>
<accession>A0AAP2DRL0</accession>
<sequence>MKTLLVRMYGLYLNALAWIAPRTAGHRGFLLFCRPFRLPLTQKQKEFFNTADRLTIAHESESIQVYRWGNGPKRILFLHGWQSHTYRWKAYVEALPKDDFTIYALDAPGHGLSSGNFLSVPLYSALIENFIREQGPFHTVIGHSLGGFTLLYTLYRQPLLPLNKIILMAPPGEASDFISVFKNTLGLSDRALQLVTDHFVSRYDVTPEYFSTQRFVAHVNMKGLIIHDEEDKEAPYHYSVPLQQAWEKSRLITTRGFGHNLRSATVVKDVVDFVHEPVKQAHPVS</sequence>
<reference evidence="2 3" key="1">
    <citation type="submission" date="2021-05" db="EMBL/GenBank/DDBJ databases">
        <title>A Polyphasic approach of four new species of the genus Ohtaekwangia: Ohtaekwangia histidinii sp. nov., Ohtaekwangia cretensis sp. nov., Ohtaekwangia indiensis sp. nov., Ohtaekwangia reichenbachii sp. nov. from diverse environment.</title>
        <authorList>
            <person name="Octaviana S."/>
        </authorList>
    </citation>
    <scope>NUCLEOTIDE SEQUENCE [LARGE SCALE GENOMIC DNA]</scope>
    <source>
        <strain evidence="2 3">PWU4</strain>
    </source>
</reference>
<dbReference type="InterPro" id="IPR050266">
    <property type="entry name" value="AB_hydrolase_sf"/>
</dbReference>
<dbReference type="EMBL" id="JAHESF010000037">
    <property type="protein sequence ID" value="MBT1700234.1"/>
    <property type="molecule type" value="Genomic_DNA"/>
</dbReference>
<keyword evidence="3" id="KW-1185">Reference proteome</keyword>
<dbReference type="SUPFAM" id="SSF53474">
    <property type="entry name" value="alpha/beta-Hydrolases"/>
    <property type="match status" value="1"/>
</dbReference>
<protein>
    <submittedName>
        <fullName evidence="2">Alpha/beta hydrolase</fullName>
    </submittedName>
</protein>
<dbReference type="AlphaFoldDB" id="A0AAP2DRL0"/>
<dbReference type="Proteomes" id="UP001319200">
    <property type="component" value="Unassembled WGS sequence"/>
</dbReference>
<organism evidence="2 3">
    <name type="scientific">Chryseosolibacter histidini</name>
    <dbReference type="NCBI Taxonomy" id="2782349"/>
    <lineage>
        <taxon>Bacteria</taxon>
        <taxon>Pseudomonadati</taxon>
        <taxon>Bacteroidota</taxon>
        <taxon>Cytophagia</taxon>
        <taxon>Cytophagales</taxon>
        <taxon>Chryseotaleaceae</taxon>
        <taxon>Chryseosolibacter</taxon>
    </lineage>
</organism>
<dbReference type="GO" id="GO:0016787">
    <property type="term" value="F:hydrolase activity"/>
    <property type="evidence" value="ECO:0007669"/>
    <property type="project" value="UniProtKB-KW"/>
</dbReference>
<dbReference type="Gene3D" id="3.40.50.1820">
    <property type="entry name" value="alpha/beta hydrolase"/>
    <property type="match status" value="1"/>
</dbReference>
<dbReference type="PANTHER" id="PTHR43798:SF33">
    <property type="entry name" value="HYDROLASE, PUTATIVE (AFU_ORTHOLOGUE AFUA_2G14860)-RELATED"/>
    <property type="match status" value="1"/>
</dbReference>
<keyword evidence="2" id="KW-0378">Hydrolase</keyword>
<evidence type="ECO:0000313" key="2">
    <source>
        <dbReference type="EMBL" id="MBT1700234.1"/>
    </source>
</evidence>
<proteinExistence type="predicted"/>
<gene>
    <name evidence="2" type="ORF">KK083_25325</name>
</gene>
<dbReference type="RefSeq" id="WP_254168692.1">
    <property type="nucleotide sequence ID" value="NZ_JAHESF010000037.1"/>
</dbReference>
<dbReference type="Pfam" id="PF12697">
    <property type="entry name" value="Abhydrolase_6"/>
    <property type="match status" value="1"/>
</dbReference>
<dbReference type="InterPro" id="IPR000073">
    <property type="entry name" value="AB_hydrolase_1"/>
</dbReference>
<name>A0AAP2DRL0_9BACT</name>